<evidence type="ECO:0000313" key="9">
    <source>
        <dbReference type="EnsemblMetazoa" id="CapteP92886"/>
    </source>
</evidence>
<dbReference type="OrthoDB" id="1743261at2759"/>
<comment type="similarity">
    <text evidence="1 5">Belongs to the E2F/DP family.</text>
</comment>
<dbReference type="SUPFAM" id="SSF46785">
    <property type="entry name" value="Winged helix' DNA-binding domain"/>
    <property type="match status" value="1"/>
</dbReference>
<dbReference type="CDD" id="cd14660">
    <property type="entry name" value="E2F_DD"/>
    <property type="match status" value="1"/>
</dbReference>
<feature type="region of interest" description="Disordered" evidence="6">
    <location>
        <begin position="200"/>
        <end position="234"/>
    </location>
</feature>
<evidence type="ECO:0000313" key="10">
    <source>
        <dbReference type="Proteomes" id="UP000014760"/>
    </source>
</evidence>
<organism evidence="8">
    <name type="scientific">Capitella teleta</name>
    <name type="common">Polychaete worm</name>
    <dbReference type="NCBI Taxonomy" id="283909"/>
    <lineage>
        <taxon>Eukaryota</taxon>
        <taxon>Metazoa</taxon>
        <taxon>Spiralia</taxon>
        <taxon>Lophotrochozoa</taxon>
        <taxon>Annelida</taxon>
        <taxon>Polychaeta</taxon>
        <taxon>Sedentaria</taxon>
        <taxon>Scolecida</taxon>
        <taxon>Capitellidae</taxon>
        <taxon>Capitella</taxon>
    </lineage>
</organism>
<feature type="compositionally biased region" description="Polar residues" evidence="6">
    <location>
        <begin position="208"/>
        <end position="224"/>
    </location>
</feature>
<name>R7VIX4_CAPTE</name>
<dbReference type="Pfam" id="PF02319">
    <property type="entry name" value="WHD_E2F_TDP"/>
    <property type="match status" value="1"/>
</dbReference>
<evidence type="ECO:0000313" key="8">
    <source>
        <dbReference type="EMBL" id="ELU15660.1"/>
    </source>
</evidence>
<feature type="domain" description="E2F/DP family winged-helix DNA-binding" evidence="7">
    <location>
        <begin position="22"/>
        <end position="87"/>
    </location>
</feature>
<dbReference type="SUPFAM" id="SSF144074">
    <property type="entry name" value="E2F-DP heterodimerization region"/>
    <property type="match status" value="1"/>
</dbReference>
<accession>R7VIX4</accession>
<gene>
    <name evidence="8" type="ORF">CAPTEDRAFT_92886</name>
</gene>
<evidence type="ECO:0000256" key="1">
    <source>
        <dbReference type="ARBA" id="ARBA00010940"/>
    </source>
</evidence>
<dbReference type="EMBL" id="AMQN01004517">
    <property type="status" value="NOT_ANNOTATED_CDS"/>
    <property type="molecule type" value="Genomic_DNA"/>
</dbReference>
<dbReference type="Gene3D" id="6.10.250.540">
    <property type="match status" value="1"/>
</dbReference>
<dbReference type="STRING" id="283909.R7VIX4"/>
<dbReference type="InterPro" id="IPR036390">
    <property type="entry name" value="WH_DNA-bd_sf"/>
</dbReference>
<dbReference type="InterPro" id="IPR015633">
    <property type="entry name" value="E2F"/>
</dbReference>
<dbReference type="FunFam" id="1.10.10.10:FF:000008">
    <property type="entry name" value="E2F transcription factor 1"/>
    <property type="match status" value="1"/>
</dbReference>
<evidence type="ECO:0000256" key="4">
    <source>
        <dbReference type="ARBA" id="ARBA00023163"/>
    </source>
</evidence>
<dbReference type="Pfam" id="PF16421">
    <property type="entry name" value="E2F_CC-MB"/>
    <property type="match status" value="1"/>
</dbReference>
<dbReference type="InterPro" id="IPR003316">
    <property type="entry name" value="E2F_WHTH_DNA-bd_dom"/>
</dbReference>
<dbReference type="PANTHER" id="PTHR12081">
    <property type="entry name" value="TRANSCRIPTION FACTOR E2F"/>
    <property type="match status" value="1"/>
</dbReference>
<keyword evidence="5" id="KW-0539">Nucleus</keyword>
<dbReference type="OMA" id="ARYAYVT"/>
<dbReference type="EMBL" id="KB293691">
    <property type="protein sequence ID" value="ELU15660.1"/>
    <property type="molecule type" value="Genomic_DNA"/>
</dbReference>
<dbReference type="Proteomes" id="UP000014760">
    <property type="component" value="Unassembled WGS sequence"/>
</dbReference>
<protein>
    <recommendedName>
        <fullName evidence="7">E2F/DP family winged-helix DNA-binding domain-containing protein</fullName>
    </recommendedName>
</protein>
<dbReference type="InterPro" id="IPR036388">
    <property type="entry name" value="WH-like_DNA-bd_sf"/>
</dbReference>
<dbReference type="GO" id="GO:0000978">
    <property type="term" value="F:RNA polymerase II cis-regulatory region sequence-specific DNA binding"/>
    <property type="evidence" value="ECO:0007669"/>
    <property type="project" value="InterPro"/>
</dbReference>
<keyword evidence="4 5" id="KW-0804">Transcription</keyword>
<dbReference type="EnsemblMetazoa" id="CapteT92886">
    <property type="protein sequence ID" value="CapteP92886"/>
    <property type="gene ID" value="CapteG92886"/>
</dbReference>
<proteinExistence type="inferred from homology"/>
<dbReference type="GO" id="GO:0000981">
    <property type="term" value="F:DNA-binding transcription factor activity, RNA polymerase II-specific"/>
    <property type="evidence" value="ECO:0007669"/>
    <property type="project" value="TreeGrafter"/>
</dbReference>
<keyword evidence="3 5" id="KW-0238">DNA-binding</keyword>
<keyword evidence="10" id="KW-1185">Reference proteome</keyword>
<dbReference type="HOGENOM" id="CLU_032091_0_0_1"/>
<comment type="subcellular location">
    <subcellularLocation>
        <location evidence="5">Nucleus</location>
    </subcellularLocation>
</comment>
<reference evidence="10" key="1">
    <citation type="submission" date="2012-12" db="EMBL/GenBank/DDBJ databases">
        <authorList>
            <person name="Hellsten U."/>
            <person name="Grimwood J."/>
            <person name="Chapman J.A."/>
            <person name="Shapiro H."/>
            <person name="Aerts A."/>
            <person name="Otillar R.P."/>
            <person name="Terry A.Y."/>
            <person name="Boore J.L."/>
            <person name="Simakov O."/>
            <person name="Marletaz F."/>
            <person name="Cho S.-J."/>
            <person name="Edsinger-Gonzales E."/>
            <person name="Havlak P."/>
            <person name="Kuo D.-H."/>
            <person name="Larsson T."/>
            <person name="Lv J."/>
            <person name="Arendt D."/>
            <person name="Savage R."/>
            <person name="Osoegawa K."/>
            <person name="de Jong P."/>
            <person name="Lindberg D.R."/>
            <person name="Seaver E.C."/>
            <person name="Weisblat D.A."/>
            <person name="Putnam N.H."/>
            <person name="Grigoriev I.V."/>
            <person name="Rokhsar D.S."/>
        </authorList>
    </citation>
    <scope>NUCLEOTIDE SEQUENCE</scope>
    <source>
        <strain evidence="10">I ESC-2004</strain>
    </source>
</reference>
<evidence type="ECO:0000256" key="5">
    <source>
        <dbReference type="RuleBase" id="RU003796"/>
    </source>
</evidence>
<dbReference type="AlphaFoldDB" id="R7VIX4"/>
<dbReference type="PANTHER" id="PTHR12081:SF107">
    <property type="entry name" value="E2E3"/>
    <property type="match status" value="1"/>
</dbReference>
<evidence type="ECO:0000259" key="7">
    <source>
        <dbReference type="SMART" id="SM01372"/>
    </source>
</evidence>
<evidence type="ECO:0000256" key="6">
    <source>
        <dbReference type="SAM" id="MobiDB-lite"/>
    </source>
</evidence>
<dbReference type="FunCoup" id="R7VIX4">
    <property type="interactions" value="1259"/>
</dbReference>
<dbReference type="InterPro" id="IPR037241">
    <property type="entry name" value="E2F-DP_heterodim"/>
</dbReference>
<evidence type="ECO:0000256" key="2">
    <source>
        <dbReference type="ARBA" id="ARBA00023015"/>
    </source>
</evidence>
<reference evidence="9" key="3">
    <citation type="submission" date="2015-06" db="UniProtKB">
        <authorList>
            <consortium name="EnsemblMetazoa"/>
        </authorList>
    </citation>
    <scope>IDENTIFICATION</scope>
</reference>
<keyword evidence="2 5" id="KW-0805">Transcription regulation</keyword>
<sequence>MELESFFILFSFSGKSPLDKSRYDTSLGLLTKRFVSLMRSSPNGILDLNQAAEDLEVQKRRIYDITNVLEGIDLIVKKSKNNIQWKGCSESNALNENGLSSSLNVDLHSDIAELQAKEYEIDELTRLCTQNLKDLTENSENSQHAFVTYQDIRGIKSFDAETVIAVKAPPETRLEVPDPAESIQIWLKSCQGPIEVFLCPEENDPKDTTSSTQPFNLNRTSIPSEESRDNLDSMKLPLLDSPCAGTSAESTSLADSLLFNDQDDFDSSQFASLEPTLCEEDYMFTLEQGEGLSDLFDITDLTLP</sequence>
<evidence type="ECO:0000256" key="3">
    <source>
        <dbReference type="ARBA" id="ARBA00023125"/>
    </source>
</evidence>
<reference evidence="8 10" key="2">
    <citation type="journal article" date="2013" name="Nature">
        <title>Insights into bilaterian evolution from three spiralian genomes.</title>
        <authorList>
            <person name="Simakov O."/>
            <person name="Marletaz F."/>
            <person name="Cho S.J."/>
            <person name="Edsinger-Gonzales E."/>
            <person name="Havlak P."/>
            <person name="Hellsten U."/>
            <person name="Kuo D.H."/>
            <person name="Larsson T."/>
            <person name="Lv J."/>
            <person name="Arendt D."/>
            <person name="Savage R."/>
            <person name="Osoegawa K."/>
            <person name="de Jong P."/>
            <person name="Grimwood J."/>
            <person name="Chapman J.A."/>
            <person name="Shapiro H."/>
            <person name="Aerts A."/>
            <person name="Otillar R.P."/>
            <person name="Terry A.Y."/>
            <person name="Boore J.L."/>
            <person name="Grigoriev I.V."/>
            <person name="Lindberg D.R."/>
            <person name="Seaver E.C."/>
            <person name="Weisblat D.A."/>
            <person name="Putnam N.H."/>
            <person name="Rokhsar D.S."/>
        </authorList>
    </citation>
    <scope>NUCLEOTIDE SEQUENCE</scope>
    <source>
        <strain evidence="8 10">I ESC-2004</strain>
    </source>
</reference>
<dbReference type="Gene3D" id="1.10.10.10">
    <property type="entry name" value="Winged helix-like DNA-binding domain superfamily/Winged helix DNA-binding domain"/>
    <property type="match status" value="1"/>
</dbReference>
<dbReference type="GO" id="GO:0090575">
    <property type="term" value="C:RNA polymerase II transcription regulator complex"/>
    <property type="evidence" value="ECO:0007669"/>
    <property type="project" value="TreeGrafter"/>
</dbReference>
<dbReference type="SMART" id="SM01372">
    <property type="entry name" value="E2F_TDP"/>
    <property type="match status" value="1"/>
</dbReference>
<dbReference type="GO" id="GO:0046983">
    <property type="term" value="F:protein dimerization activity"/>
    <property type="evidence" value="ECO:0007669"/>
    <property type="project" value="InterPro"/>
</dbReference>
<dbReference type="InterPro" id="IPR032198">
    <property type="entry name" value="E2F_CC-MB"/>
</dbReference>